<proteinExistence type="predicted"/>
<dbReference type="RefSeq" id="WP_273599835.1">
    <property type="nucleotide sequence ID" value="NZ_JAQQXT010000004.1"/>
</dbReference>
<organism evidence="1 2">
    <name type="scientific">Roseateles albus</name>
    <dbReference type="NCBI Taxonomy" id="2987525"/>
    <lineage>
        <taxon>Bacteria</taxon>
        <taxon>Pseudomonadati</taxon>
        <taxon>Pseudomonadota</taxon>
        <taxon>Betaproteobacteria</taxon>
        <taxon>Burkholderiales</taxon>
        <taxon>Sphaerotilaceae</taxon>
        <taxon>Roseateles</taxon>
    </lineage>
</organism>
<dbReference type="Pfam" id="PF11249">
    <property type="entry name" value="DUF3047"/>
    <property type="match status" value="1"/>
</dbReference>
<accession>A0ABT5KC98</accession>
<evidence type="ECO:0000313" key="2">
    <source>
        <dbReference type="Proteomes" id="UP001221189"/>
    </source>
</evidence>
<keyword evidence="2" id="KW-1185">Reference proteome</keyword>
<sequence length="217" mass="24140">MPEALVDWSAKELPGKRVTQYSLAKRGGQDCVLAQAAESVSLWRRALKIEPEQLEAVQFDWWIHTLDARSSVQEADTDDAPARLLLGFAGDEGSLSLRNRMQFELVQTLTGEAPPFATLMYVWDAHAAPETVLISTRSDRVRKIVVGSGEGGRGTWQRLRRNVRADYMKAFGEEPGRLTSMAMMTDGDNTRSRAEACYGNILLLDAHQQALKGSLQF</sequence>
<dbReference type="EMBL" id="JAQQXT010000004">
    <property type="protein sequence ID" value="MDC8771561.1"/>
    <property type="molecule type" value="Genomic_DNA"/>
</dbReference>
<name>A0ABT5KC98_9BURK</name>
<dbReference type="Proteomes" id="UP001221189">
    <property type="component" value="Unassembled WGS sequence"/>
</dbReference>
<evidence type="ECO:0000313" key="1">
    <source>
        <dbReference type="EMBL" id="MDC8771561.1"/>
    </source>
</evidence>
<gene>
    <name evidence="1" type="ORF">PRZ03_08240</name>
</gene>
<dbReference type="InterPro" id="IPR021409">
    <property type="entry name" value="DUF3047"/>
</dbReference>
<comment type="caution">
    <text evidence="1">The sequence shown here is derived from an EMBL/GenBank/DDBJ whole genome shotgun (WGS) entry which is preliminary data.</text>
</comment>
<reference evidence="1 2" key="1">
    <citation type="submission" date="2022-10" db="EMBL/GenBank/DDBJ databases">
        <title>Paucibacter sp. hw1 Genome sequencing.</title>
        <authorList>
            <person name="Park S."/>
        </authorList>
    </citation>
    <scope>NUCLEOTIDE SEQUENCE [LARGE SCALE GENOMIC DNA]</scope>
    <source>
        <strain evidence="2">hw1</strain>
    </source>
</reference>
<protein>
    <submittedName>
        <fullName evidence="1">DUF3047 domain-containing protein</fullName>
    </submittedName>
</protein>